<dbReference type="PANTHER" id="PTHR43479:SF21">
    <property type="entry name" value="TRANSCRIPTIONAL REGULATOR, TETR FAMILY"/>
    <property type="match status" value="1"/>
</dbReference>
<organism evidence="5 6">
    <name type="scientific">Ornithinibacillus salinisoli</name>
    <dbReference type="NCBI Taxonomy" id="1848459"/>
    <lineage>
        <taxon>Bacteria</taxon>
        <taxon>Bacillati</taxon>
        <taxon>Bacillota</taxon>
        <taxon>Bacilli</taxon>
        <taxon>Bacillales</taxon>
        <taxon>Bacillaceae</taxon>
        <taxon>Ornithinibacillus</taxon>
    </lineage>
</organism>
<evidence type="ECO:0000313" key="5">
    <source>
        <dbReference type="EMBL" id="MFD2046629.1"/>
    </source>
</evidence>
<dbReference type="SUPFAM" id="SSF46689">
    <property type="entry name" value="Homeodomain-like"/>
    <property type="match status" value="1"/>
</dbReference>
<proteinExistence type="predicted"/>
<accession>A0ABW4W4G8</accession>
<evidence type="ECO:0000256" key="1">
    <source>
        <dbReference type="ARBA" id="ARBA00022491"/>
    </source>
</evidence>
<feature type="DNA-binding region" description="H-T-H motif" evidence="3">
    <location>
        <begin position="32"/>
        <end position="51"/>
    </location>
</feature>
<evidence type="ECO:0000256" key="2">
    <source>
        <dbReference type="ARBA" id="ARBA00023125"/>
    </source>
</evidence>
<keyword evidence="6" id="KW-1185">Reference proteome</keyword>
<keyword evidence="1" id="KW-0678">Repressor</keyword>
<dbReference type="EMBL" id="JBHUHQ010000041">
    <property type="protein sequence ID" value="MFD2046629.1"/>
    <property type="molecule type" value="Genomic_DNA"/>
</dbReference>
<dbReference type="InterPro" id="IPR001647">
    <property type="entry name" value="HTH_TetR"/>
</dbReference>
<keyword evidence="2 3" id="KW-0238">DNA-binding</keyword>
<gene>
    <name evidence="5" type="ORF">ACFSJF_20385</name>
</gene>
<dbReference type="InterPro" id="IPR050624">
    <property type="entry name" value="HTH-type_Tx_Regulator"/>
</dbReference>
<dbReference type="PRINTS" id="PR00455">
    <property type="entry name" value="HTHTETR"/>
</dbReference>
<evidence type="ECO:0000259" key="4">
    <source>
        <dbReference type="PROSITE" id="PS50977"/>
    </source>
</evidence>
<protein>
    <submittedName>
        <fullName evidence="5">TetR/AcrR family transcriptional regulator</fullName>
    </submittedName>
</protein>
<reference evidence="6" key="1">
    <citation type="journal article" date="2019" name="Int. J. Syst. Evol. Microbiol.">
        <title>The Global Catalogue of Microorganisms (GCM) 10K type strain sequencing project: providing services to taxonomists for standard genome sequencing and annotation.</title>
        <authorList>
            <consortium name="The Broad Institute Genomics Platform"/>
            <consortium name="The Broad Institute Genome Sequencing Center for Infectious Disease"/>
            <person name="Wu L."/>
            <person name="Ma J."/>
        </authorList>
    </citation>
    <scope>NUCLEOTIDE SEQUENCE [LARGE SCALE GENOMIC DNA]</scope>
    <source>
        <strain evidence="6">R28</strain>
    </source>
</reference>
<dbReference type="Proteomes" id="UP001597383">
    <property type="component" value="Unassembled WGS sequence"/>
</dbReference>
<dbReference type="PROSITE" id="PS50977">
    <property type="entry name" value="HTH_TETR_2"/>
    <property type="match status" value="1"/>
</dbReference>
<name>A0ABW4W4G8_9BACI</name>
<evidence type="ECO:0000256" key="3">
    <source>
        <dbReference type="PROSITE-ProRule" id="PRU00335"/>
    </source>
</evidence>
<evidence type="ECO:0000313" key="6">
    <source>
        <dbReference type="Proteomes" id="UP001597383"/>
    </source>
</evidence>
<sequence>MDGYERRKEKKVMQIFSASHELVMKYGFDKVRVDEIANMARVSPATIYNYFGTKEQLYQQMLNNWIDSRLKDYERIINSEIPFNEKIKEIMTLEAKNIKLLTILYQDQSESVLFLLNNIEEKFESFFLKLIQQGKSNGYIAHHYSEQILKRYFKLFFQEINDYINTKNNNSEELEQLLQLFFYGLSSLPNK</sequence>
<dbReference type="RefSeq" id="WP_377558679.1">
    <property type="nucleotide sequence ID" value="NZ_JBHUHQ010000041.1"/>
</dbReference>
<comment type="caution">
    <text evidence="5">The sequence shown here is derived from an EMBL/GenBank/DDBJ whole genome shotgun (WGS) entry which is preliminary data.</text>
</comment>
<feature type="domain" description="HTH tetR-type" evidence="4">
    <location>
        <begin position="9"/>
        <end position="69"/>
    </location>
</feature>
<dbReference type="Gene3D" id="1.10.357.10">
    <property type="entry name" value="Tetracycline Repressor, domain 2"/>
    <property type="match status" value="1"/>
</dbReference>
<dbReference type="PANTHER" id="PTHR43479">
    <property type="entry name" value="ACREF/ENVCD OPERON REPRESSOR-RELATED"/>
    <property type="match status" value="1"/>
</dbReference>
<dbReference type="Pfam" id="PF00440">
    <property type="entry name" value="TetR_N"/>
    <property type="match status" value="1"/>
</dbReference>
<dbReference type="InterPro" id="IPR009057">
    <property type="entry name" value="Homeodomain-like_sf"/>
</dbReference>